<dbReference type="EMBL" id="MHMT01000024">
    <property type="protein sequence ID" value="OGZ32183.1"/>
    <property type="molecule type" value="Genomic_DNA"/>
</dbReference>
<evidence type="ECO:0000256" key="2">
    <source>
        <dbReference type="ARBA" id="ARBA00007365"/>
    </source>
</evidence>
<name>A0A1G2F2G7_9BACT</name>
<dbReference type="GO" id="GO:0003755">
    <property type="term" value="F:peptidyl-prolyl cis-trans isomerase activity"/>
    <property type="evidence" value="ECO:0007669"/>
    <property type="project" value="UniProtKB-UniRule"/>
</dbReference>
<comment type="similarity">
    <text evidence="2 5">Belongs to the cyclophilin-type PPIase family.</text>
</comment>
<evidence type="ECO:0000313" key="9">
    <source>
        <dbReference type="Proteomes" id="UP000177810"/>
    </source>
</evidence>
<accession>A0A1G2F2G7</accession>
<organism evidence="8 9">
    <name type="scientific">Candidatus Portnoybacteria bacterium RBG_13_40_8</name>
    <dbReference type="NCBI Taxonomy" id="1801990"/>
    <lineage>
        <taxon>Bacteria</taxon>
        <taxon>Candidatus Portnoyibacteriota</taxon>
    </lineage>
</organism>
<dbReference type="Proteomes" id="UP000177810">
    <property type="component" value="Unassembled WGS sequence"/>
</dbReference>
<dbReference type="InterPro" id="IPR029000">
    <property type="entry name" value="Cyclophilin-like_dom_sf"/>
</dbReference>
<dbReference type="InterPro" id="IPR002130">
    <property type="entry name" value="Cyclophilin-type_PPIase_dom"/>
</dbReference>
<comment type="function">
    <text evidence="1 5">PPIases accelerate the folding of proteins. It catalyzes the cis-trans isomerization of proline imidic peptide bonds in oligopeptides.</text>
</comment>
<dbReference type="InterPro" id="IPR044666">
    <property type="entry name" value="Cyclophilin_A-like"/>
</dbReference>
<feature type="region of interest" description="Disordered" evidence="6">
    <location>
        <begin position="73"/>
        <end position="93"/>
    </location>
</feature>
<protein>
    <recommendedName>
        <fullName evidence="5">Peptidyl-prolyl cis-trans isomerase</fullName>
        <shortName evidence="5">PPIase</shortName>
        <ecNumber evidence="5">5.2.1.8</ecNumber>
    </recommendedName>
</protein>
<keyword evidence="4 5" id="KW-0413">Isomerase</keyword>
<sequence length="192" mass="21169">MGAGAVFYFSRINKEKKFVFVTIETEKGNIELELDKKAAPKTAENFVKLAKEGFYDGTKFHRVVEDFVIQAGDPLSKDDDPNNDGAGGPGYNIEDEINPKSLGISDDIISQLEYQGYKFNYSLKSISHKIGVISMANSGQPNTGGSQFFIVSTQDQPDLDGRYTAFGQVVRGMEVVQQIKQGDIINKVTINN</sequence>
<feature type="domain" description="PPIase cyclophilin-type" evidence="7">
    <location>
        <begin position="17"/>
        <end position="181"/>
    </location>
</feature>
<dbReference type="InterPro" id="IPR020892">
    <property type="entry name" value="Cyclophilin-type_PPIase_CS"/>
</dbReference>
<dbReference type="EC" id="5.2.1.8" evidence="5"/>
<evidence type="ECO:0000259" key="7">
    <source>
        <dbReference type="PROSITE" id="PS50072"/>
    </source>
</evidence>
<dbReference type="Pfam" id="PF00160">
    <property type="entry name" value="Pro_isomerase"/>
    <property type="match status" value="1"/>
</dbReference>
<dbReference type="GO" id="GO:0006457">
    <property type="term" value="P:protein folding"/>
    <property type="evidence" value="ECO:0007669"/>
    <property type="project" value="InterPro"/>
</dbReference>
<dbReference type="STRING" id="1801990.A2V69_02140"/>
<dbReference type="PROSITE" id="PS00170">
    <property type="entry name" value="CSA_PPIASE_1"/>
    <property type="match status" value="1"/>
</dbReference>
<dbReference type="CDD" id="cd00317">
    <property type="entry name" value="cyclophilin"/>
    <property type="match status" value="1"/>
</dbReference>
<comment type="caution">
    <text evidence="8">The sequence shown here is derived from an EMBL/GenBank/DDBJ whole genome shotgun (WGS) entry which is preliminary data.</text>
</comment>
<evidence type="ECO:0000256" key="6">
    <source>
        <dbReference type="SAM" id="MobiDB-lite"/>
    </source>
</evidence>
<proteinExistence type="inferred from homology"/>
<dbReference type="PRINTS" id="PR00153">
    <property type="entry name" value="CSAPPISMRASE"/>
</dbReference>
<evidence type="ECO:0000256" key="4">
    <source>
        <dbReference type="ARBA" id="ARBA00023235"/>
    </source>
</evidence>
<dbReference type="PANTHER" id="PTHR45625">
    <property type="entry name" value="PEPTIDYL-PROLYL CIS-TRANS ISOMERASE-RELATED"/>
    <property type="match status" value="1"/>
</dbReference>
<dbReference type="AlphaFoldDB" id="A0A1G2F2G7"/>
<evidence type="ECO:0000256" key="3">
    <source>
        <dbReference type="ARBA" id="ARBA00023110"/>
    </source>
</evidence>
<dbReference type="PROSITE" id="PS50072">
    <property type="entry name" value="CSA_PPIASE_2"/>
    <property type="match status" value="1"/>
</dbReference>
<dbReference type="SUPFAM" id="SSF50891">
    <property type="entry name" value="Cyclophilin-like"/>
    <property type="match status" value="1"/>
</dbReference>
<comment type="catalytic activity">
    <reaction evidence="5">
        <text>[protein]-peptidylproline (omega=180) = [protein]-peptidylproline (omega=0)</text>
        <dbReference type="Rhea" id="RHEA:16237"/>
        <dbReference type="Rhea" id="RHEA-COMP:10747"/>
        <dbReference type="Rhea" id="RHEA-COMP:10748"/>
        <dbReference type="ChEBI" id="CHEBI:83833"/>
        <dbReference type="ChEBI" id="CHEBI:83834"/>
        <dbReference type="EC" id="5.2.1.8"/>
    </reaction>
</comment>
<dbReference type="PIRSF" id="PIRSF001467">
    <property type="entry name" value="Peptidylpro_ismrse"/>
    <property type="match status" value="1"/>
</dbReference>
<reference evidence="8 9" key="1">
    <citation type="journal article" date="2016" name="Nat. Commun.">
        <title>Thousands of microbial genomes shed light on interconnected biogeochemical processes in an aquifer system.</title>
        <authorList>
            <person name="Anantharaman K."/>
            <person name="Brown C.T."/>
            <person name="Hug L.A."/>
            <person name="Sharon I."/>
            <person name="Castelle C.J."/>
            <person name="Probst A.J."/>
            <person name="Thomas B.C."/>
            <person name="Singh A."/>
            <person name="Wilkins M.J."/>
            <person name="Karaoz U."/>
            <person name="Brodie E.L."/>
            <person name="Williams K.H."/>
            <person name="Hubbard S.S."/>
            <person name="Banfield J.F."/>
        </authorList>
    </citation>
    <scope>NUCLEOTIDE SEQUENCE [LARGE SCALE GENOMIC DNA]</scope>
</reference>
<dbReference type="Gene3D" id="2.40.100.10">
    <property type="entry name" value="Cyclophilin-like"/>
    <property type="match status" value="1"/>
</dbReference>
<gene>
    <name evidence="8" type="ORF">A2V69_02140</name>
</gene>
<keyword evidence="3 5" id="KW-0697">Rotamase</keyword>
<dbReference type="InterPro" id="IPR024936">
    <property type="entry name" value="Cyclophilin-type_PPIase"/>
</dbReference>
<evidence type="ECO:0000256" key="5">
    <source>
        <dbReference type="RuleBase" id="RU363019"/>
    </source>
</evidence>
<evidence type="ECO:0000313" key="8">
    <source>
        <dbReference type="EMBL" id="OGZ32183.1"/>
    </source>
</evidence>
<evidence type="ECO:0000256" key="1">
    <source>
        <dbReference type="ARBA" id="ARBA00002388"/>
    </source>
</evidence>
<dbReference type="PANTHER" id="PTHR45625:SF4">
    <property type="entry name" value="PEPTIDYLPROLYL ISOMERASE DOMAIN AND WD REPEAT-CONTAINING PROTEIN 1"/>
    <property type="match status" value="1"/>
</dbReference>